<dbReference type="EMBL" id="JAPJDO010000017">
    <property type="protein sequence ID" value="MCX2938830.1"/>
    <property type="molecule type" value="Genomic_DNA"/>
</dbReference>
<keyword evidence="3" id="KW-1185">Reference proteome</keyword>
<comment type="caution">
    <text evidence="2">The sequence shown here is derived from an EMBL/GenBank/DDBJ whole genome shotgun (WGS) entry which is preliminary data.</text>
</comment>
<evidence type="ECO:0008006" key="4">
    <source>
        <dbReference type="Google" id="ProtNLM"/>
    </source>
</evidence>
<evidence type="ECO:0000256" key="1">
    <source>
        <dbReference type="SAM" id="SignalP"/>
    </source>
</evidence>
<evidence type="ECO:0000313" key="3">
    <source>
        <dbReference type="Proteomes" id="UP001300745"/>
    </source>
</evidence>
<dbReference type="Proteomes" id="UP001300745">
    <property type="component" value="Unassembled WGS sequence"/>
</dbReference>
<gene>
    <name evidence="2" type="ORF">ORI27_19190</name>
</gene>
<dbReference type="RefSeq" id="WP_265998491.1">
    <property type="nucleotide sequence ID" value="NZ_JAPJDN010000017.1"/>
</dbReference>
<organism evidence="2 3">
    <name type="scientific">Mycobacterium pinniadriaticum</name>
    <dbReference type="NCBI Taxonomy" id="2994102"/>
    <lineage>
        <taxon>Bacteria</taxon>
        <taxon>Bacillati</taxon>
        <taxon>Actinomycetota</taxon>
        <taxon>Actinomycetes</taxon>
        <taxon>Mycobacteriales</taxon>
        <taxon>Mycobacteriaceae</taxon>
        <taxon>Mycobacterium</taxon>
    </lineage>
</organism>
<name>A0ABT3SIX6_9MYCO</name>
<accession>A0ABT3SIX6</accession>
<proteinExistence type="predicted"/>
<feature type="signal peptide" evidence="1">
    <location>
        <begin position="1"/>
        <end position="21"/>
    </location>
</feature>
<reference evidence="2 3" key="1">
    <citation type="submission" date="2022-11" db="EMBL/GenBank/DDBJ databases">
        <title>Mycobacterium sp. nov.</title>
        <authorList>
            <person name="Papic B."/>
            <person name="Spicic S."/>
            <person name="Duvnjak S."/>
        </authorList>
    </citation>
    <scope>NUCLEOTIDE SEQUENCE [LARGE SCALE GENOMIC DNA]</scope>
    <source>
        <strain evidence="2 3">CVI_P4</strain>
    </source>
</reference>
<keyword evidence="1" id="KW-0732">Signal</keyword>
<sequence length="164" mass="16734">MRRTAWGAVVGVAAAALTGCGGSPFTTPTLTTTNTSSSTTATAPATARGVKWVDLTAGDCLADPPPTDPAMVTVSVVDCAQPHGAEAYLRAPIPVNAALADVATSQCATGFEQYTGFAPGTGKLTSTYLIDSEQDRTSHNPYPSTVICLLQSADGQQLTGSARR</sequence>
<feature type="chain" id="PRO_5045760438" description="Lipoprotein LppN" evidence="1">
    <location>
        <begin position="22"/>
        <end position="164"/>
    </location>
</feature>
<protein>
    <recommendedName>
        <fullName evidence="4">Lipoprotein LppN</fullName>
    </recommendedName>
</protein>
<dbReference type="PROSITE" id="PS51257">
    <property type="entry name" value="PROKAR_LIPOPROTEIN"/>
    <property type="match status" value="1"/>
</dbReference>
<evidence type="ECO:0000313" key="2">
    <source>
        <dbReference type="EMBL" id="MCX2938830.1"/>
    </source>
</evidence>